<evidence type="ECO:0000313" key="3">
    <source>
        <dbReference type="Proteomes" id="UP000004162"/>
    </source>
</evidence>
<comment type="caution">
    <text evidence="2">The sequence shown here is derived from an EMBL/GenBank/DDBJ whole genome shotgun (WGS) entry which is preliminary data.</text>
</comment>
<accession>Q0YRF5</accession>
<name>Q0YRF5_9CHLB</name>
<sequence>MKNKTLLVAGVLFGTLHLNVPDGQAMSPGGRGGTSIVISSQPQFIDIPDQGFSVSIGSPYDIVSYDNRYYLYQNGSWYNSRDYRGPWQVTRESNLPERIRRHRIADIRRYRDTEYNRRGNNNQNQRNNNNNNRR</sequence>
<proteinExistence type="predicted"/>
<dbReference type="AlphaFoldDB" id="Q0YRF5"/>
<feature type="compositionally biased region" description="Low complexity" evidence="1">
    <location>
        <begin position="118"/>
        <end position="134"/>
    </location>
</feature>
<keyword evidence="3" id="KW-1185">Reference proteome</keyword>
<organism evidence="2 3">
    <name type="scientific">Chlorobium ferrooxidans DSM 13031</name>
    <dbReference type="NCBI Taxonomy" id="377431"/>
    <lineage>
        <taxon>Bacteria</taxon>
        <taxon>Pseudomonadati</taxon>
        <taxon>Chlorobiota</taxon>
        <taxon>Chlorobiia</taxon>
        <taxon>Chlorobiales</taxon>
        <taxon>Chlorobiaceae</taxon>
        <taxon>Chlorobium/Pelodictyon group</taxon>
        <taxon>Chlorobium</taxon>
    </lineage>
</organism>
<evidence type="ECO:0000313" key="2">
    <source>
        <dbReference type="EMBL" id="EAT58874.1"/>
    </source>
</evidence>
<dbReference type="InterPro" id="IPR024447">
    <property type="entry name" value="YXWGXW_rpt"/>
</dbReference>
<gene>
    <name evidence="2" type="ORF">CferDRAFT_0912</name>
</gene>
<dbReference type="Proteomes" id="UP000004162">
    <property type="component" value="Unassembled WGS sequence"/>
</dbReference>
<feature type="region of interest" description="Disordered" evidence="1">
    <location>
        <begin position="111"/>
        <end position="134"/>
    </location>
</feature>
<dbReference type="EMBL" id="AASE01000011">
    <property type="protein sequence ID" value="EAT58874.1"/>
    <property type="molecule type" value="Genomic_DNA"/>
</dbReference>
<dbReference type="RefSeq" id="WP_006366500.1">
    <property type="nucleotide sequence ID" value="NZ_AASE01000011.1"/>
</dbReference>
<dbReference type="OrthoDB" id="595179at2"/>
<evidence type="ECO:0000256" key="1">
    <source>
        <dbReference type="SAM" id="MobiDB-lite"/>
    </source>
</evidence>
<dbReference type="Pfam" id="PF12779">
    <property type="entry name" value="WXXGXW"/>
    <property type="match status" value="1"/>
</dbReference>
<reference evidence="2 3" key="2">
    <citation type="submission" date="2006-07" db="EMBL/GenBank/DDBJ databases">
        <title>Sequencing of the draft genome and assembly of Chlorobium ferroxidans DSM 13031.</title>
        <authorList>
            <consortium name="US DOE Joint Genome Institute (JGI-PGF)"/>
            <person name="Copeland A."/>
            <person name="Lucas S."/>
            <person name="Lapidus A."/>
            <person name="Barry K."/>
            <person name="Glavina del Rio T."/>
            <person name="Dalin E."/>
            <person name="Tice H."/>
            <person name="Bruce D."/>
            <person name="Pitluck S."/>
            <person name="Richardson P."/>
        </authorList>
    </citation>
    <scope>NUCLEOTIDE SEQUENCE [LARGE SCALE GENOMIC DNA]</scope>
    <source>
        <strain evidence="2 3">DSM 13031</strain>
    </source>
</reference>
<protein>
    <submittedName>
        <fullName evidence="2">Uncharacterized protein</fullName>
    </submittedName>
</protein>
<reference evidence="2 3" key="1">
    <citation type="submission" date="2006-07" db="EMBL/GenBank/DDBJ databases">
        <title>Annotation of the draft genome assembly of Chlorobium ferroxidans DSM 13031.</title>
        <authorList>
            <consortium name="US DOE Joint Genome Institute (JGI-ORNL)"/>
            <person name="Larimer F."/>
            <person name="Land M."/>
            <person name="Hauser L."/>
        </authorList>
    </citation>
    <scope>NUCLEOTIDE SEQUENCE [LARGE SCALE GENOMIC DNA]</scope>
    <source>
        <strain evidence="2 3">DSM 13031</strain>
    </source>
</reference>